<proteinExistence type="predicted"/>
<evidence type="ECO:0000313" key="2">
    <source>
        <dbReference type="Proteomes" id="UP001239418"/>
    </source>
</evidence>
<dbReference type="EMBL" id="CP117454">
    <property type="protein sequence ID" value="WLG87517.1"/>
    <property type="molecule type" value="Genomic_DNA"/>
</dbReference>
<dbReference type="RefSeq" id="WP_305449648.1">
    <property type="nucleotide sequence ID" value="NZ_CP117454.1"/>
</dbReference>
<gene>
    <name evidence="1" type="ORF">PSH97_13715</name>
</gene>
<evidence type="ECO:0000313" key="1">
    <source>
        <dbReference type="EMBL" id="WLG87517.1"/>
    </source>
</evidence>
<accession>A0ABY9F3Y8</accession>
<organism evidence="1 2">
    <name type="scientific">Pseudomonas cucumis</name>
    <dbReference type="NCBI Taxonomy" id="2954082"/>
    <lineage>
        <taxon>Bacteria</taxon>
        <taxon>Pseudomonadati</taxon>
        <taxon>Pseudomonadota</taxon>
        <taxon>Gammaproteobacteria</taxon>
        <taxon>Pseudomonadales</taxon>
        <taxon>Pseudomonadaceae</taxon>
        <taxon>Pseudomonas</taxon>
    </lineage>
</organism>
<name>A0ABY9F3Y8_9PSED</name>
<protein>
    <recommendedName>
        <fullName evidence="3">Lipoprotein</fullName>
    </recommendedName>
</protein>
<evidence type="ECO:0008006" key="3">
    <source>
        <dbReference type="Google" id="ProtNLM"/>
    </source>
</evidence>
<dbReference type="Proteomes" id="UP001239418">
    <property type="component" value="Chromosome"/>
</dbReference>
<reference evidence="1 2" key="1">
    <citation type="submission" date="2023-02" db="EMBL/GenBank/DDBJ databases">
        <title>Evolution of Hrp T3SS in non-pathogenic Pseudomonas fluorescens.</title>
        <authorList>
            <person name="Liao K."/>
            <person name="Wei H."/>
            <person name="Gu Y."/>
        </authorList>
    </citation>
    <scope>NUCLEOTIDE SEQUENCE [LARGE SCALE GENOMIC DNA]</scope>
    <source>
        <strain evidence="1 2">FP1935</strain>
    </source>
</reference>
<keyword evidence="2" id="KW-1185">Reference proteome</keyword>
<sequence length="268" mass="29388">MGEIEASGATFSGRLLWLFAVAGAMAASGCSVRSADSFTLVTELPPGFSIKGEASYVPRTGEICTVPPRKGRNYPGLKFFEQKLSNDAQSARFEVPLTSKEGGCPLVLDTFAYEVDAKYGADFRNVGRAHTGISFRDGNADSPVPPSVLVLQKQCQWFFRTAGPDRYIVKILKCKSVETPDQASDSDIKSPMQRAQFAGKTIKVVFDISREERPAVGDNWVKSPSGWKRCMGDSLEDPYAFCDGNKTDFKPFKMPDGRDCTVYPNCTE</sequence>